<dbReference type="GO" id="GO:0005762">
    <property type="term" value="C:mitochondrial large ribosomal subunit"/>
    <property type="evidence" value="ECO:0007669"/>
    <property type="project" value="TreeGrafter"/>
</dbReference>
<sequence length="132" mass="14912">MARLGVWQLRKLTLNYCNISGSSRGARTFVEDYLPTFKQENPHLQVLEDLQPGRHPYLKAEYRNGRVRTVGVKNELPDGVLRHAVMLRSAAGRSTHVKVKTRQVQPAIRTEDGKHQRASPSVQGMWQPSAAL</sequence>
<evidence type="ECO:0000256" key="5">
    <source>
        <dbReference type="ARBA" id="ARBA00023274"/>
    </source>
</evidence>
<dbReference type="PANTHER" id="PTHR21396:SF2">
    <property type="entry name" value="LARGE RIBOSOMAL SUBUNIT PROTEIN ML43"/>
    <property type="match status" value="1"/>
</dbReference>
<dbReference type="SUPFAM" id="SSF52833">
    <property type="entry name" value="Thioredoxin-like"/>
    <property type="match status" value="1"/>
</dbReference>
<evidence type="ECO:0000256" key="3">
    <source>
        <dbReference type="ARBA" id="ARBA00022980"/>
    </source>
</evidence>
<evidence type="ECO:0000256" key="4">
    <source>
        <dbReference type="ARBA" id="ARBA00023128"/>
    </source>
</evidence>
<comment type="subcellular location">
    <subcellularLocation>
        <location evidence="1">Mitochondrion</location>
    </subcellularLocation>
</comment>
<dbReference type="Gene3D" id="3.40.30.10">
    <property type="entry name" value="Glutaredoxin"/>
    <property type="match status" value="1"/>
</dbReference>
<dbReference type="Proteomes" id="UP000007264">
    <property type="component" value="Unassembled WGS sequence"/>
</dbReference>
<dbReference type="Pfam" id="PF05047">
    <property type="entry name" value="L51_S25_CI-B8"/>
    <property type="match status" value="1"/>
</dbReference>
<proteinExistence type="inferred from homology"/>
<dbReference type="GeneID" id="17040772"/>
<dbReference type="SMART" id="SM00916">
    <property type="entry name" value="L51_S25_CI-B8"/>
    <property type="match status" value="1"/>
</dbReference>
<keyword evidence="4" id="KW-0496">Mitochondrion</keyword>
<keyword evidence="3" id="KW-0689">Ribosomal protein</keyword>
<feature type="domain" description="Ribosomal protein/NADH dehydrogenase" evidence="8">
    <location>
        <begin position="18"/>
        <end position="91"/>
    </location>
</feature>
<organism evidence="9 10">
    <name type="scientific">Coccomyxa subellipsoidea (strain C-169)</name>
    <name type="common">Green microalga</name>
    <dbReference type="NCBI Taxonomy" id="574566"/>
    <lineage>
        <taxon>Eukaryota</taxon>
        <taxon>Viridiplantae</taxon>
        <taxon>Chlorophyta</taxon>
        <taxon>core chlorophytes</taxon>
        <taxon>Trebouxiophyceae</taxon>
        <taxon>Trebouxiophyceae incertae sedis</taxon>
        <taxon>Coccomyxaceae</taxon>
        <taxon>Coccomyxa</taxon>
        <taxon>Coccomyxa subellipsoidea</taxon>
    </lineage>
</organism>
<reference evidence="9 10" key="1">
    <citation type="journal article" date="2012" name="Genome Biol.">
        <title>The genome of the polar eukaryotic microalga coccomyxa subellipsoidea reveals traits of cold adaptation.</title>
        <authorList>
            <person name="Blanc G."/>
            <person name="Agarkova I."/>
            <person name="Grimwood J."/>
            <person name="Kuo A."/>
            <person name="Brueggeman A."/>
            <person name="Dunigan D."/>
            <person name="Gurnon J."/>
            <person name="Ladunga I."/>
            <person name="Lindquist E."/>
            <person name="Lucas S."/>
            <person name="Pangilinan J."/>
            <person name="Proschold T."/>
            <person name="Salamov A."/>
            <person name="Schmutz J."/>
            <person name="Weeks D."/>
            <person name="Yamada T."/>
            <person name="Claverie J.M."/>
            <person name="Grigoriev I."/>
            <person name="Van Etten J."/>
            <person name="Lomsadze A."/>
            <person name="Borodovsky M."/>
        </authorList>
    </citation>
    <scope>NUCLEOTIDE SEQUENCE [LARGE SCALE GENOMIC DNA]</scope>
    <source>
        <strain evidence="9 10">C-169</strain>
    </source>
</reference>
<dbReference type="RefSeq" id="XP_005647480.1">
    <property type="nucleotide sequence ID" value="XM_005647423.1"/>
</dbReference>
<dbReference type="InterPro" id="IPR039927">
    <property type="entry name" value="Ribosomal_mL43"/>
</dbReference>
<evidence type="ECO:0000256" key="2">
    <source>
        <dbReference type="ARBA" id="ARBA00006073"/>
    </source>
</evidence>
<comment type="similarity">
    <text evidence="2">Belongs to the mitochondrion-specific ribosomal protein mL43 family.</text>
</comment>
<dbReference type="KEGG" id="csl:COCSUDRAFT_83708"/>
<dbReference type="GO" id="GO:0003735">
    <property type="term" value="F:structural constituent of ribosome"/>
    <property type="evidence" value="ECO:0007669"/>
    <property type="project" value="InterPro"/>
</dbReference>
<dbReference type="AlphaFoldDB" id="I0YX17"/>
<name>I0YX17_COCSC</name>
<evidence type="ECO:0000259" key="8">
    <source>
        <dbReference type="SMART" id="SM00916"/>
    </source>
</evidence>
<evidence type="ECO:0000313" key="9">
    <source>
        <dbReference type="EMBL" id="EIE22936.1"/>
    </source>
</evidence>
<evidence type="ECO:0000313" key="10">
    <source>
        <dbReference type="Proteomes" id="UP000007264"/>
    </source>
</evidence>
<dbReference type="EMBL" id="AGSI01000009">
    <property type="protein sequence ID" value="EIE22936.1"/>
    <property type="molecule type" value="Genomic_DNA"/>
</dbReference>
<evidence type="ECO:0000256" key="6">
    <source>
        <dbReference type="ARBA" id="ARBA00035188"/>
    </source>
</evidence>
<keyword evidence="10" id="KW-1185">Reference proteome</keyword>
<dbReference type="InterPro" id="IPR036249">
    <property type="entry name" value="Thioredoxin-like_sf"/>
</dbReference>
<dbReference type="InterPro" id="IPR007741">
    <property type="entry name" value="Ribosomal_mL43/mS25/NADH_DH"/>
</dbReference>
<dbReference type="GO" id="GO:0032543">
    <property type="term" value="P:mitochondrial translation"/>
    <property type="evidence" value="ECO:0007669"/>
    <property type="project" value="InterPro"/>
</dbReference>
<keyword evidence="5" id="KW-0687">Ribonucleoprotein</keyword>
<accession>I0YX17</accession>
<comment type="caution">
    <text evidence="9">The sequence shown here is derived from an EMBL/GenBank/DDBJ whole genome shotgun (WGS) entry which is preliminary data.</text>
</comment>
<dbReference type="STRING" id="574566.I0YX17"/>
<dbReference type="eggNOG" id="KOG3445">
    <property type="taxonomic scope" value="Eukaryota"/>
</dbReference>
<dbReference type="PANTHER" id="PTHR21396">
    <property type="entry name" value="39S RIBOSOMAL PROTEIN L43"/>
    <property type="match status" value="1"/>
</dbReference>
<gene>
    <name evidence="9" type="ORF">COCSUDRAFT_83708</name>
</gene>
<protein>
    <recommendedName>
        <fullName evidence="6">Large ribosomal subunit protein mL43</fullName>
    </recommendedName>
</protein>
<evidence type="ECO:0000256" key="1">
    <source>
        <dbReference type="ARBA" id="ARBA00004173"/>
    </source>
</evidence>
<feature type="region of interest" description="Disordered" evidence="7">
    <location>
        <begin position="108"/>
        <end position="132"/>
    </location>
</feature>
<dbReference type="OrthoDB" id="88at2759"/>
<evidence type="ECO:0000256" key="7">
    <source>
        <dbReference type="SAM" id="MobiDB-lite"/>
    </source>
</evidence>